<gene>
    <name evidence="4" type="ORF">B1400_0211</name>
</gene>
<dbReference type="GO" id="GO:0003677">
    <property type="term" value="F:DNA binding"/>
    <property type="evidence" value="ECO:0007669"/>
    <property type="project" value="InterPro"/>
</dbReference>
<dbReference type="CDD" id="cd00156">
    <property type="entry name" value="REC"/>
    <property type="match status" value="1"/>
</dbReference>
<dbReference type="PANTHER" id="PTHR37299:SF1">
    <property type="entry name" value="STAGE 0 SPORULATION PROTEIN A HOMOLOG"/>
    <property type="match status" value="1"/>
</dbReference>
<protein>
    <submittedName>
        <fullName evidence="4">LytTR family transcriptional regulator</fullName>
    </submittedName>
</protein>
<dbReference type="PANTHER" id="PTHR37299">
    <property type="entry name" value="TRANSCRIPTIONAL REGULATOR-RELATED"/>
    <property type="match status" value="1"/>
</dbReference>
<feature type="domain" description="HTH LytTR-type" evidence="3">
    <location>
        <begin position="132"/>
        <end position="231"/>
    </location>
</feature>
<feature type="domain" description="Response regulatory" evidence="2">
    <location>
        <begin position="4"/>
        <end position="121"/>
    </location>
</feature>
<dbReference type="Gene3D" id="2.40.50.1020">
    <property type="entry name" value="LytTr DNA-binding domain"/>
    <property type="match status" value="1"/>
</dbReference>
<evidence type="ECO:0000313" key="4">
    <source>
        <dbReference type="EMBL" id="PAU70017.1"/>
    </source>
</evidence>
<dbReference type="SMART" id="SM00850">
    <property type="entry name" value="LytTR"/>
    <property type="match status" value="1"/>
</dbReference>
<dbReference type="InterPro" id="IPR046947">
    <property type="entry name" value="LytR-like"/>
</dbReference>
<dbReference type="Pfam" id="PF04397">
    <property type="entry name" value="LytTR"/>
    <property type="match status" value="1"/>
</dbReference>
<keyword evidence="1" id="KW-0597">Phosphoprotein</keyword>
<dbReference type="Gene3D" id="3.40.50.2300">
    <property type="match status" value="1"/>
</dbReference>
<evidence type="ECO:0000313" key="5">
    <source>
        <dbReference type="Proteomes" id="UP000217986"/>
    </source>
</evidence>
<organism evidence="4 5">
    <name type="scientific">Bifidobacterium italicum</name>
    <dbReference type="NCBI Taxonomy" id="1960968"/>
    <lineage>
        <taxon>Bacteria</taxon>
        <taxon>Bacillati</taxon>
        <taxon>Actinomycetota</taxon>
        <taxon>Actinomycetes</taxon>
        <taxon>Bifidobacteriales</taxon>
        <taxon>Bifidobacteriaceae</taxon>
        <taxon>Bifidobacterium</taxon>
    </lineage>
</organism>
<evidence type="ECO:0000259" key="3">
    <source>
        <dbReference type="PROSITE" id="PS50930"/>
    </source>
</evidence>
<dbReference type="EMBL" id="MVOG01000004">
    <property type="protein sequence ID" value="PAU70017.1"/>
    <property type="molecule type" value="Genomic_DNA"/>
</dbReference>
<keyword evidence="5" id="KW-1185">Reference proteome</keyword>
<dbReference type="Proteomes" id="UP000217986">
    <property type="component" value="Unassembled WGS sequence"/>
</dbReference>
<dbReference type="PROSITE" id="PS50930">
    <property type="entry name" value="HTH_LYTTR"/>
    <property type="match status" value="1"/>
</dbReference>
<comment type="caution">
    <text evidence="4">The sequence shown here is derived from an EMBL/GenBank/DDBJ whole genome shotgun (WGS) entry which is preliminary data.</text>
</comment>
<dbReference type="AlphaFoldDB" id="A0A2A2ELZ6"/>
<dbReference type="InterPro" id="IPR007492">
    <property type="entry name" value="LytTR_DNA-bd_dom"/>
</dbReference>
<dbReference type="GO" id="GO:0000156">
    <property type="term" value="F:phosphorelay response regulator activity"/>
    <property type="evidence" value="ECO:0007669"/>
    <property type="project" value="InterPro"/>
</dbReference>
<name>A0A2A2ELZ6_9BIFI</name>
<dbReference type="PROSITE" id="PS50110">
    <property type="entry name" value="RESPONSE_REGULATORY"/>
    <property type="match status" value="1"/>
</dbReference>
<dbReference type="SUPFAM" id="SSF52172">
    <property type="entry name" value="CheY-like"/>
    <property type="match status" value="1"/>
</dbReference>
<sequence>MRIRVAIIEDDPLFLRQEALFVERFGEQAHRDLTVTAFNSPATFLKGSSANFDILLLDILMPLYNGLTVAQEIRRFNPRIVILLITSAPQYAIRGYSVGALSYILKPLSWSIFKSEFARAIDQVLAEDRPTIMLQSGTKYLQVPHHEISYIESKRHKISVHTIKRDVTVPYTLSSLEERLVPFGFYRINSYYLVNMAHVEAVEGHDCLLDDGRELRISRARKRGFVKALTRYLSSDGWTDGNPSPNPDDPQ</sequence>
<dbReference type="Pfam" id="PF00072">
    <property type="entry name" value="Response_reg"/>
    <property type="match status" value="1"/>
</dbReference>
<reference evidence="4 5" key="1">
    <citation type="journal article" date="2017" name="ISME J.">
        <title>Unveiling bifidobacterial biogeography across the mammalian branch of the tree of life.</title>
        <authorList>
            <person name="Milani C."/>
            <person name="Mangifesta M."/>
            <person name="Mancabelli L."/>
            <person name="Lugli G.A."/>
            <person name="James K."/>
            <person name="Duranti S."/>
            <person name="Turroni F."/>
            <person name="Ferrario C."/>
            <person name="Ossiprandi M.C."/>
            <person name="van Sinderen D."/>
            <person name="Ventura M."/>
        </authorList>
    </citation>
    <scope>NUCLEOTIDE SEQUENCE [LARGE SCALE GENOMIC DNA]</scope>
    <source>
        <strain evidence="4 5">70</strain>
    </source>
</reference>
<accession>A0A2A2ELZ6</accession>
<dbReference type="InterPro" id="IPR001789">
    <property type="entry name" value="Sig_transdc_resp-reg_receiver"/>
</dbReference>
<dbReference type="SMART" id="SM00448">
    <property type="entry name" value="REC"/>
    <property type="match status" value="1"/>
</dbReference>
<proteinExistence type="predicted"/>
<dbReference type="InterPro" id="IPR011006">
    <property type="entry name" value="CheY-like_superfamily"/>
</dbReference>
<evidence type="ECO:0000259" key="2">
    <source>
        <dbReference type="PROSITE" id="PS50110"/>
    </source>
</evidence>
<evidence type="ECO:0000256" key="1">
    <source>
        <dbReference type="PROSITE-ProRule" id="PRU00169"/>
    </source>
</evidence>
<feature type="modified residue" description="4-aspartylphosphate" evidence="1">
    <location>
        <position position="58"/>
    </location>
</feature>
<dbReference type="OrthoDB" id="236568at2"/>